<evidence type="ECO:0000313" key="2">
    <source>
        <dbReference type="Proteomes" id="UP000837857"/>
    </source>
</evidence>
<protein>
    <submittedName>
        <fullName evidence="1">Uncharacterized protein</fullName>
    </submittedName>
</protein>
<dbReference type="EMBL" id="OW152813">
    <property type="protein sequence ID" value="CAH2035854.1"/>
    <property type="molecule type" value="Genomic_DNA"/>
</dbReference>
<keyword evidence="2" id="KW-1185">Reference proteome</keyword>
<gene>
    <name evidence="1" type="ORF">IPOD504_LOCUS729</name>
</gene>
<reference evidence="1" key="1">
    <citation type="submission" date="2022-03" db="EMBL/GenBank/DDBJ databases">
        <authorList>
            <person name="Martin H S."/>
        </authorList>
    </citation>
    <scope>NUCLEOTIDE SEQUENCE</scope>
</reference>
<organism evidence="1 2">
    <name type="scientific">Iphiclides podalirius</name>
    <name type="common">scarce swallowtail</name>
    <dbReference type="NCBI Taxonomy" id="110791"/>
    <lineage>
        <taxon>Eukaryota</taxon>
        <taxon>Metazoa</taxon>
        <taxon>Ecdysozoa</taxon>
        <taxon>Arthropoda</taxon>
        <taxon>Hexapoda</taxon>
        <taxon>Insecta</taxon>
        <taxon>Pterygota</taxon>
        <taxon>Neoptera</taxon>
        <taxon>Endopterygota</taxon>
        <taxon>Lepidoptera</taxon>
        <taxon>Glossata</taxon>
        <taxon>Ditrysia</taxon>
        <taxon>Papilionoidea</taxon>
        <taxon>Papilionidae</taxon>
        <taxon>Papilioninae</taxon>
        <taxon>Iphiclides</taxon>
    </lineage>
</organism>
<accession>A0ABN8HQG1</accession>
<sequence>MNWIIDVHTSCLCPSSPLLGTVDKEGGPARRRVRARSAATAGGGGVAGTNACPLAALAARLPRLKSPL</sequence>
<name>A0ABN8HQG1_9NEOP</name>
<proteinExistence type="predicted"/>
<evidence type="ECO:0000313" key="1">
    <source>
        <dbReference type="EMBL" id="CAH2035854.1"/>
    </source>
</evidence>
<feature type="non-terminal residue" evidence="1">
    <location>
        <position position="1"/>
    </location>
</feature>
<dbReference type="Proteomes" id="UP000837857">
    <property type="component" value="Chromosome 1"/>
</dbReference>